<feature type="transmembrane region" description="Helical" evidence="5">
    <location>
        <begin position="137"/>
        <end position="159"/>
    </location>
</feature>
<proteinExistence type="predicted"/>
<feature type="transmembrane region" description="Helical" evidence="5">
    <location>
        <begin position="386"/>
        <end position="407"/>
    </location>
</feature>
<dbReference type="GO" id="GO:0016020">
    <property type="term" value="C:membrane"/>
    <property type="evidence" value="ECO:0007669"/>
    <property type="project" value="UniProtKB-SubCell"/>
</dbReference>
<evidence type="ECO:0000256" key="1">
    <source>
        <dbReference type="ARBA" id="ARBA00004141"/>
    </source>
</evidence>
<feature type="domain" description="Major facilitator superfamily (MFS) profile" evidence="6">
    <location>
        <begin position="6"/>
        <end position="412"/>
    </location>
</feature>
<dbReference type="Gene3D" id="1.20.1250.20">
    <property type="entry name" value="MFS general substrate transporter like domains"/>
    <property type="match status" value="2"/>
</dbReference>
<dbReference type="Pfam" id="PF07690">
    <property type="entry name" value="MFS_1"/>
    <property type="match status" value="1"/>
</dbReference>
<keyword evidence="2 5" id="KW-0812">Transmembrane</keyword>
<feature type="transmembrane region" description="Helical" evidence="5">
    <location>
        <begin position="265"/>
        <end position="285"/>
    </location>
</feature>
<dbReference type="CDD" id="cd17319">
    <property type="entry name" value="MFS_ExuT_GudP_like"/>
    <property type="match status" value="1"/>
</dbReference>
<evidence type="ECO:0000256" key="3">
    <source>
        <dbReference type="ARBA" id="ARBA00022989"/>
    </source>
</evidence>
<reference evidence="7 8" key="1">
    <citation type="submission" date="2020-08" db="EMBL/GenBank/DDBJ databases">
        <title>The genome sequence of type strain Novosphingobium flavum NBRC 111647.</title>
        <authorList>
            <person name="Liu Y."/>
        </authorList>
    </citation>
    <scope>NUCLEOTIDE SEQUENCE [LARGE SCALE GENOMIC DNA]</scope>
    <source>
        <strain evidence="7 8">NBRC 111647</strain>
    </source>
</reference>
<dbReference type="Proteomes" id="UP000566813">
    <property type="component" value="Unassembled WGS sequence"/>
</dbReference>
<feature type="transmembrane region" description="Helical" evidence="5">
    <location>
        <begin position="72"/>
        <end position="90"/>
    </location>
</feature>
<feature type="transmembrane region" description="Helical" evidence="5">
    <location>
        <begin position="325"/>
        <end position="346"/>
    </location>
</feature>
<dbReference type="PROSITE" id="PS50850">
    <property type="entry name" value="MFS"/>
    <property type="match status" value="1"/>
</dbReference>
<feature type="transmembrane region" description="Helical" evidence="5">
    <location>
        <begin position="165"/>
        <end position="183"/>
    </location>
</feature>
<dbReference type="AlphaFoldDB" id="A0A7X1FRX7"/>
<feature type="transmembrane region" description="Helical" evidence="5">
    <location>
        <begin position="358"/>
        <end position="380"/>
    </location>
</feature>
<accession>A0A7X1FRX7</accession>
<protein>
    <submittedName>
        <fullName evidence="7">MFS transporter</fullName>
    </submittedName>
</protein>
<dbReference type="InterPro" id="IPR050382">
    <property type="entry name" value="MFS_Na/Anion_cotransporter"/>
</dbReference>
<organism evidence="7 8">
    <name type="scientific">Novosphingobium flavum</name>
    <dbReference type="NCBI Taxonomy" id="1778672"/>
    <lineage>
        <taxon>Bacteria</taxon>
        <taxon>Pseudomonadati</taxon>
        <taxon>Pseudomonadota</taxon>
        <taxon>Alphaproteobacteria</taxon>
        <taxon>Sphingomonadales</taxon>
        <taxon>Sphingomonadaceae</taxon>
        <taxon>Novosphingobium</taxon>
    </lineage>
</organism>
<dbReference type="SUPFAM" id="SSF103473">
    <property type="entry name" value="MFS general substrate transporter"/>
    <property type="match status" value="1"/>
</dbReference>
<dbReference type="PANTHER" id="PTHR11662">
    <property type="entry name" value="SOLUTE CARRIER FAMILY 17"/>
    <property type="match status" value="1"/>
</dbReference>
<dbReference type="RefSeq" id="WP_185664125.1">
    <property type="nucleotide sequence ID" value="NZ_JACLAW010000007.1"/>
</dbReference>
<evidence type="ECO:0000256" key="2">
    <source>
        <dbReference type="ARBA" id="ARBA00022692"/>
    </source>
</evidence>
<comment type="subcellular location">
    <subcellularLocation>
        <location evidence="1">Membrane</location>
        <topology evidence="1">Multi-pass membrane protein</topology>
    </subcellularLocation>
</comment>
<feature type="transmembrane region" description="Helical" evidence="5">
    <location>
        <begin position="226"/>
        <end position="245"/>
    </location>
</feature>
<evidence type="ECO:0000256" key="4">
    <source>
        <dbReference type="ARBA" id="ARBA00023136"/>
    </source>
</evidence>
<name>A0A7X1FRX7_9SPHN</name>
<feature type="transmembrane region" description="Helical" evidence="5">
    <location>
        <begin position="96"/>
        <end position="116"/>
    </location>
</feature>
<evidence type="ECO:0000313" key="8">
    <source>
        <dbReference type="Proteomes" id="UP000566813"/>
    </source>
</evidence>
<feature type="transmembrane region" description="Helical" evidence="5">
    <location>
        <begin position="297"/>
        <end position="319"/>
    </location>
</feature>
<keyword evidence="8" id="KW-1185">Reference proteome</keyword>
<evidence type="ECO:0000259" key="6">
    <source>
        <dbReference type="PROSITE" id="PS50850"/>
    </source>
</evidence>
<dbReference type="PANTHER" id="PTHR11662:SF399">
    <property type="entry name" value="FI19708P1-RELATED"/>
    <property type="match status" value="1"/>
</dbReference>
<keyword evidence="3 5" id="KW-1133">Transmembrane helix</keyword>
<dbReference type="EMBL" id="JACLAW010000007">
    <property type="protein sequence ID" value="MBC2665854.1"/>
    <property type="molecule type" value="Genomic_DNA"/>
</dbReference>
<comment type="caution">
    <text evidence="7">The sequence shown here is derived from an EMBL/GenBank/DDBJ whole genome shotgun (WGS) entry which is preliminary data.</text>
</comment>
<gene>
    <name evidence="7" type="ORF">H7F51_09985</name>
</gene>
<sequence length="416" mass="44430">MIRWQMVFWMFIVAAVSYLDRNNISIAASAIQKDFGLSDQQLGGVFSAFVMGYAFTQPFAGRIADRFGPWRVVAIGIVWWSVFTSATALVPTGLTWSLGLLLAMRFVLGVGEAVIFPASNRLVANWLPGRERGLANGIIFSGVGIGAGIAPPLITWIMVTRGWHAAFYASAVIGLFVLVGWILKVRDLPSQHKAVSAEELALIESGATAAASAIPARWRDIVRNRAVALLALSYFTYGYTAYIFFTWFFKYLSSVRGLDLKSSAVYGMLPFIAMALASPLGGWIADRLEPGHGARKARCYTAAAALFLAALFVALATQVEDARLASLFLAGGAGALYLSQSAYWTLSANLGGASAGSVSGFMNMANQIGGIATASLTPFIAKDFGWSASFLFAAAICLVGAVLWLLIDPDDRVATA</sequence>
<dbReference type="InterPro" id="IPR020846">
    <property type="entry name" value="MFS_dom"/>
</dbReference>
<dbReference type="InterPro" id="IPR036259">
    <property type="entry name" value="MFS_trans_sf"/>
</dbReference>
<evidence type="ECO:0000256" key="5">
    <source>
        <dbReference type="SAM" id="Phobius"/>
    </source>
</evidence>
<dbReference type="GO" id="GO:0022857">
    <property type="term" value="F:transmembrane transporter activity"/>
    <property type="evidence" value="ECO:0007669"/>
    <property type="project" value="InterPro"/>
</dbReference>
<keyword evidence="4 5" id="KW-0472">Membrane</keyword>
<evidence type="ECO:0000313" key="7">
    <source>
        <dbReference type="EMBL" id="MBC2665854.1"/>
    </source>
</evidence>
<dbReference type="InterPro" id="IPR011701">
    <property type="entry name" value="MFS"/>
</dbReference>